<proteinExistence type="predicted"/>
<dbReference type="Proteomes" id="UP000265520">
    <property type="component" value="Unassembled WGS sequence"/>
</dbReference>
<dbReference type="AlphaFoldDB" id="A0A392RRS1"/>
<comment type="caution">
    <text evidence="1">The sequence shown here is derived from an EMBL/GenBank/DDBJ whole genome shotgun (WGS) entry which is preliminary data.</text>
</comment>
<protein>
    <submittedName>
        <fullName evidence="1">Transposon Ty3-I gag-pol polyprotein</fullName>
    </submittedName>
</protein>
<reference evidence="1 2" key="1">
    <citation type="journal article" date="2018" name="Front. Plant Sci.">
        <title>Red Clover (Trifolium pratense) and Zigzag Clover (T. medium) - A Picture of Genomic Similarities and Differences.</title>
        <authorList>
            <person name="Dluhosova J."/>
            <person name="Istvanek J."/>
            <person name="Nedelnik J."/>
            <person name="Repkova J."/>
        </authorList>
    </citation>
    <scope>NUCLEOTIDE SEQUENCE [LARGE SCALE GENOMIC DNA]</scope>
    <source>
        <strain evidence="2">cv. 10/8</strain>
        <tissue evidence="1">Leaf</tissue>
    </source>
</reference>
<name>A0A392RRS1_9FABA</name>
<evidence type="ECO:0000313" key="1">
    <source>
        <dbReference type="EMBL" id="MCI38902.1"/>
    </source>
</evidence>
<feature type="non-terminal residue" evidence="1">
    <location>
        <position position="1"/>
    </location>
</feature>
<evidence type="ECO:0000313" key="2">
    <source>
        <dbReference type="Proteomes" id="UP000265520"/>
    </source>
</evidence>
<organism evidence="1 2">
    <name type="scientific">Trifolium medium</name>
    <dbReference type="NCBI Taxonomy" id="97028"/>
    <lineage>
        <taxon>Eukaryota</taxon>
        <taxon>Viridiplantae</taxon>
        <taxon>Streptophyta</taxon>
        <taxon>Embryophyta</taxon>
        <taxon>Tracheophyta</taxon>
        <taxon>Spermatophyta</taxon>
        <taxon>Magnoliopsida</taxon>
        <taxon>eudicotyledons</taxon>
        <taxon>Gunneridae</taxon>
        <taxon>Pentapetalae</taxon>
        <taxon>rosids</taxon>
        <taxon>fabids</taxon>
        <taxon>Fabales</taxon>
        <taxon>Fabaceae</taxon>
        <taxon>Papilionoideae</taxon>
        <taxon>50 kb inversion clade</taxon>
        <taxon>NPAAA clade</taxon>
        <taxon>Hologalegina</taxon>
        <taxon>IRL clade</taxon>
        <taxon>Trifolieae</taxon>
        <taxon>Trifolium</taxon>
    </lineage>
</organism>
<dbReference type="EMBL" id="LXQA010261222">
    <property type="protein sequence ID" value="MCI38902.1"/>
    <property type="molecule type" value="Genomic_DNA"/>
</dbReference>
<keyword evidence="2" id="KW-1185">Reference proteome</keyword>
<accession>A0A392RRS1</accession>
<sequence>VPACLGERRNKGLCFNCDDKYHPGHLCSKRQFLLLLADDDPAPTELLANQELLNPGPVGDIVVDSAPESDAEHFHLSTAALQGPQSPKTLRVEGRINELQVTILID</sequence>
<feature type="non-terminal residue" evidence="1">
    <location>
        <position position="106"/>
    </location>
</feature>